<proteinExistence type="inferred from homology"/>
<dbReference type="FunFam" id="1.10.472.10:FF:000154">
    <property type="entry name" value="Cyclin-B1-4"/>
    <property type="match status" value="1"/>
</dbReference>
<evidence type="ECO:0000313" key="8">
    <source>
        <dbReference type="EMBL" id="KAK9283693.1"/>
    </source>
</evidence>
<dbReference type="Gene3D" id="1.10.472.10">
    <property type="entry name" value="Cyclin-like"/>
    <property type="match status" value="2"/>
</dbReference>
<dbReference type="InterPro" id="IPR036915">
    <property type="entry name" value="Cyclin-like_sf"/>
</dbReference>
<evidence type="ECO:0000256" key="3">
    <source>
        <dbReference type="ARBA" id="ARBA00023127"/>
    </source>
</evidence>
<organism evidence="8 9">
    <name type="scientific">Liquidambar formosana</name>
    <name type="common">Formosan gum</name>
    <dbReference type="NCBI Taxonomy" id="63359"/>
    <lineage>
        <taxon>Eukaryota</taxon>
        <taxon>Viridiplantae</taxon>
        <taxon>Streptophyta</taxon>
        <taxon>Embryophyta</taxon>
        <taxon>Tracheophyta</taxon>
        <taxon>Spermatophyta</taxon>
        <taxon>Magnoliopsida</taxon>
        <taxon>eudicotyledons</taxon>
        <taxon>Gunneridae</taxon>
        <taxon>Pentapetalae</taxon>
        <taxon>Saxifragales</taxon>
        <taxon>Altingiaceae</taxon>
        <taxon>Liquidambar</taxon>
    </lineage>
</organism>
<keyword evidence="2" id="KW-0132">Cell division</keyword>
<evidence type="ECO:0000256" key="1">
    <source>
        <dbReference type="ARBA" id="ARBA00006955"/>
    </source>
</evidence>
<dbReference type="InterPro" id="IPR013763">
    <property type="entry name" value="Cyclin-like_dom"/>
</dbReference>
<dbReference type="InterPro" id="IPR006671">
    <property type="entry name" value="Cyclin_N"/>
</dbReference>
<accession>A0AAP0RST4</accession>
<dbReference type="GO" id="GO:0051301">
    <property type="term" value="P:cell division"/>
    <property type="evidence" value="ECO:0007669"/>
    <property type="project" value="UniProtKB-KW"/>
</dbReference>
<keyword evidence="6" id="KW-0472">Membrane</keyword>
<reference evidence="8 9" key="1">
    <citation type="journal article" date="2024" name="Plant J.">
        <title>Genome sequences and population genomics reveal climatic adaptation and genomic divergence between two closely related sweetgum species.</title>
        <authorList>
            <person name="Xu W.Q."/>
            <person name="Ren C.Q."/>
            <person name="Zhang X.Y."/>
            <person name="Comes H.P."/>
            <person name="Liu X.H."/>
            <person name="Li Y.G."/>
            <person name="Kettle C.J."/>
            <person name="Jalonen R."/>
            <person name="Gaisberger H."/>
            <person name="Ma Y.Z."/>
            <person name="Qiu Y.X."/>
        </authorList>
    </citation>
    <scope>NUCLEOTIDE SEQUENCE [LARGE SCALE GENOMIC DNA]</scope>
    <source>
        <strain evidence="8">Hangzhou</strain>
    </source>
</reference>
<keyword evidence="3 5" id="KW-0195">Cyclin</keyword>
<feature type="domain" description="Cyclin-like" evidence="7">
    <location>
        <begin position="17"/>
        <end position="101"/>
    </location>
</feature>
<dbReference type="InterPro" id="IPR039361">
    <property type="entry name" value="Cyclin"/>
</dbReference>
<comment type="caution">
    <text evidence="8">The sequence shown here is derived from an EMBL/GenBank/DDBJ whole genome shotgun (WGS) entry which is preliminary data.</text>
</comment>
<dbReference type="EMBL" id="JBBPBK010000006">
    <property type="protein sequence ID" value="KAK9283693.1"/>
    <property type="molecule type" value="Genomic_DNA"/>
</dbReference>
<keyword evidence="6" id="KW-1133">Transmembrane helix</keyword>
<dbReference type="InterPro" id="IPR048258">
    <property type="entry name" value="Cyclins_cyclin-box"/>
</dbReference>
<dbReference type="GO" id="GO:0016538">
    <property type="term" value="F:cyclin-dependent protein serine/threonine kinase regulator activity"/>
    <property type="evidence" value="ECO:0007669"/>
    <property type="project" value="InterPro"/>
</dbReference>
<evidence type="ECO:0000256" key="5">
    <source>
        <dbReference type="RuleBase" id="RU000383"/>
    </source>
</evidence>
<dbReference type="PANTHER" id="PTHR10177">
    <property type="entry name" value="CYCLINS"/>
    <property type="match status" value="1"/>
</dbReference>
<evidence type="ECO:0000256" key="6">
    <source>
        <dbReference type="SAM" id="Phobius"/>
    </source>
</evidence>
<dbReference type="Pfam" id="PF00134">
    <property type="entry name" value="Cyclin_N"/>
    <property type="match status" value="1"/>
</dbReference>
<dbReference type="Proteomes" id="UP001415857">
    <property type="component" value="Unassembled WGS sequence"/>
</dbReference>
<keyword evidence="6" id="KW-0812">Transmembrane</keyword>
<keyword evidence="4" id="KW-0131">Cell cycle</keyword>
<evidence type="ECO:0000259" key="7">
    <source>
        <dbReference type="SMART" id="SM00385"/>
    </source>
</evidence>
<evidence type="ECO:0000256" key="2">
    <source>
        <dbReference type="ARBA" id="ARBA00022618"/>
    </source>
</evidence>
<dbReference type="GO" id="GO:0044772">
    <property type="term" value="P:mitotic cell cycle phase transition"/>
    <property type="evidence" value="ECO:0007669"/>
    <property type="project" value="InterPro"/>
</dbReference>
<dbReference type="SUPFAM" id="SSF47954">
    <property type="entry name" value="Cyclin-like"/>
    <property type="match status" value="2"/>
</dbReference>
<dbReference type="Pfam" id="PF02984">
    <property type="entry name" value="Cyclin_C"/>
    <property type="match status" value="1"/>
</dbReference>
<dbReference type="SMART" id="SM00385">
    <property type="entry name" value="CYCLIN"/>
    <property type="match status" value="2"/>
</dbReference>
<dbReference type="PIRSF" id="PIRSF001771">
    <property type="entry name" value="Cyclin_A_B_D_E"/>
    <property type="match status" value="1"/>
</dbReference>
<evidence type="ECO:0000256" key="4">
    <source>
        <dbReference type="ARBA" id="ARBA00023306"/>
    </source>
</evidence>
<comment type="similarity">
    <text evidence="1">Belongs to the cyclin family. Cyclin AB subfamily.</text>
</comment>
<evidence type="ECO:0000313" key="9">
    <source>
        <dbReference type="Proteomes" id="UP001415857"/>
    </source>
</evidence>
<protein>
    <recommendedName>
        <fullName evidence="7">Cyclin-like domain-containing protein</fullName>
    </recommendedName>
</protein>
<dbReference type="PROSITE" id="PS00292">
    <property type="entry name" value="CYCLINS"/>
    <property type="match status" value="1"/>
</dbReference>
<dbReference type="InterPro" id="IPR004367">
    <property type="entry name" value="Cyclin_C-dom"/>
</dbReference>
<feature type="transmembrane region" description="Helical" evidence="6">
    <location>
        <begin position="105"/>
        <end position="124"/>
    </location>
</feature>
<name>A0AAP0RST4_LIQFO</name>
<feature type="domain" description="Cyclin-like" evidence="7">
    <location>
        <begin position="114"/>
        <end position="184"/>
    </location>
</feature>
<feature type="transmembrane region" description="Helical" evidence="6">
    <location>
        <begin position="144"/>
        <end position="162"/>
    </location>
</feature>
<gene>
    <name evidence="8" type="ORF">L1049_011943</name>
</gene>
<dbReference type="InterPro" id="IPR046965">
    <property type="entry name" value="Cyclin_A/B-like"/>
</dbReference>
<keyword evidence="9" id="KW-1185">Reference proteome</keyword>
<dbReference type="AlphaFoldDB" id="A0AAP0RST4"/>
<sequence length="185" mass="21311">MDTQPEINEKMRAILVDWLIEVHNKFELMPATLYLTINIVDRFLSIKTVPRRELQLVGISAMLMASKYEEIWAPEVNDFVCISDKAYTHEQILIMEKTILGRLEWTLTVATPYVFLVHFIKASILNQEMENMVYFLAELGMMHYATIMYCPSMVAASAVYAARCALNKSPLWSDTHELHTGFSEP</sequence>